<dbReference type="Gene3D" id="3.40.630.30">
    <property type="match status" value="1"/>
</dbReference>
<dbReference type="InterPro" id="IPR016181">
    <property type="entry name" value="Acyl_CoA_acyltransferase"/>
</dbReference>
<reference evidence="2 3" key="1">
    <citation type="submission" date="2016-10" db="EMBL/GenBank/DDBJ databases">
        <authorList>
            <person name="de Groot N.N."/>
        </authorList>
    </citation>
    <scope>NUCLEOTIDE SEQUENCE [LARGE SCALE GENOMIC DNA]</scope>
    <source>
        <strain evidence="2 3">LMG 23650</strain>
    </source>
</reference>
<dbReference type="InterPro" id="IPR000182">
    <property type="entry name" value="GNAT_dom"/>
</dbReference>
<dbReference type="GO" id="GO:0008999">
    <property type="term" value="F:protein-N-terminal-alanine acetyltransferase activity"/>
    <property type="evidence" value="ECO:0007669"/>
    <property type="project" value="TreeGrafter"/>
</dbReference>
<sequence>MEDRVELLTRRLCLRRAREGDASVLFDNYTGVGNCSRFLQRDAHQDVDRTAAMLDKWCDSAWHEAGAPFSWVIATREEDEPIGVFVAIPQGHKIKIHYGIGERFWGRGLAVEAGHAAISALWRSPGAQRIWTVCDVEHVGSRRVLEKLGFHCEGTLRKWLVLPAFGDAARDCYVFSLTSRLSDELSAGAKPDEYR</sequence>
<dbReference type="SUPFAM" id="SSF55729">
    <property type="entry name" value="Acyl-CoA N-acyltransferases (Nat)"/>
    <property type="match status" value="1"/>
</dbReference>
<evidence type="ECO:0000313" key="2">
    <source>
        <dbReference type="EMBL" id="SFJ68721.1"/>
    </source>
</evidence>
<dbReference type="Pfam" id="PF13302">
    <property type="entry name" value="Acetyltransf_3"/>
    <property type="match status" value="1"/>
</dbReference>
<name>A0A1I3TGE6_9BURK</name>
<dbReference type="PROSITE" id="PS51186">
    <property type="entry name" value="GNAT"/>
    <property type="match status" value="1"/>
</dbReference>
<evidence type="ECO:0000259" key="1">
    <source>
        <dbReference type="PROSITE" id="PS51186"/>
    </source>
</evidence>
<dbReference type="GO" id="GO:1990189">
    <property type="term" value="F:protein N-terminal-serine acetyltransferase activity"/>
    <property type="evidence" value="ECO:0007669"/>
    <property type="project" value="TreeGrafter"/>
</dbReference>
<keyword evidence="2" id="KW-0808">Transferase</keyword>
<dbReference type="GO" id="GO:0005737">
    <property type="term" value="C:cytoplasm"/>
    <property type="evidence" value="ECO:0007669"/>
    <property type="project" value="TreeGrafter"/>
</dbReference>
<feature type="domain" description="N-acetyltransferase" evidence="1">
    <location>
        <begin position="12"/>
        <end position="172"/>
    </location>
</feature>
<dbReference type="InterPro" id="IPR051908">
    <property type="entry name" value="Ribosomal_N-acetyltransferase"/>
</dbReference>
<dbReference type="AlphaFoldDB" id="A0A1I3TGE6"/>
<dbReference type="STRING" id="420953.SAMN05192543_109225"/>
<protein>
    <submittedName>
        <fullName evidence="2">Ribosomal-protein-alanine N-acetyltransferase</fullName>
    </submittedName>
</protein>
<gene>
    <name evidence="2" type="ORF">SAMN05192543_109225</name>
</gene>
<evidence type="ECO:0000313" key="3">
    <source>
        <dbReference type="Proteomes" id="UP000199548"/>
    </source>
</evidence>
<dbReference type="RefSeq" id="WP_170275710.1">
    <property type="nucleotide sequence ID" value="NZ_CP041743.1"/>
</dbReference>
<dbReference type="EMBL" id="FOQU01000009">
    <property type="protein sequence ID" value="SFJ68721.1"/>
    <property type="molecule type" value="Genomic_DNA"/>
</dbReference>
<keyword evidence="3" id="KW-1185">Reference proteome</keyword>
<dbReference type="Proteomes" id="UP000199548">
    <property type="component" value="Unassembled WGS sequence"/>
</dbReference>
<accession>A0A1I3TGE6</accession>
<dbReference type="PANTHER" id="PTHR43441:SF2">
    <property type="entry name" value="FAMILY ACETYLTRANSFERASE, PUTATIVE (AFU_ORTHOLOGUE AFUA_7G00850)-RELATED"/>
    <property type="match status" value="1"/>
</dbReference>
<proteinExistence type="predicted"/>
<dbReference type="PANTHER" id="PTHR43441">
    <property type="entry name" value="RIBOSOMAL-PROTEIN-SERINE ACETYLTRANSFERASE"/>
    <property type="match status" value="1"/>
</dbReference>
<organism evidence="2 3">
    <name type="scientific">Paraburkholderia megapolitana</name>
    <dbReference type="NCBI Taxonomy" id="420953"/>
    <lineage>
        <taxon>Bacteria</taxon>
        <taxon>Pseudomonadati</taxon>
        <taxon>Pseudomonadota</taxon>
        <taxon>Betaproteobacteria</taxon>
        <taxon>Burkholderiales</taxon>
        <taxon>Burkholderiaceae</taxon>
        <taxon>Paraburkholderia</taxon>
    </lineage>
</organism>